<dbReference type="InterPro" id="IPR007016">
    <property type="entry name" value="O-antigen_ligase-rel_domated"/>
</dbReference>
<keyword evidence="4 6" id="KW-0472">Membrane</keyword>
<feature type="transmembrane region" description="Helical" evidence="6">
    <location>
        <begin position="464"/>
        <end position="483"/>
    </location>
</feature>
<evidence type="ECO:0000313" key="8">
    <source>
        <dbReference type="EMBL" id="OGF25991.1"/>
    </source>
</evidence>
<feature type="transmembrane region" description="Helical" evidence="6">
    <location>
        <begin position="207"/>
        <end position="226"/>
    </location>
</feature>
<evidence type="ECO:0000313" key="9">
    <source>
        <dbReference type="Proteomes" id="UP000178367"/>
    </source>
</evidence>
<dbReference type="PROSITE" id="PS50005">
    <property type="entry name" value="TPR"/>
    <property type="match status" value="1"/>
</dbReference>
<dbReference type="STRING" id="1797994.A2227_05830"/>
<dbReference type="InterPro" id="IPR051533">
    <property type="entry name" value="WaaL-like"/>
</dbReference>
<evidence type="ECO:0000256" key="5">
    <source>
        <dbReference type="PROSITE-ProRule" id="PRU00339"/>
    </source>
</evidence>
<dbReference type="InterPro" id="IPR019734">
    <property type="entry name" value="TPR_rpt"/>
</dbReference>
<feature type="transmembrane region" description="Helical" evidence="6">
    <location>
        <begin position="397"/>
        <end position="414"/>
    </location>
</feature>
<evidence type="ECO:0000256" key="4">
    <source>
        <dbReference type="ARBA" id="ARBA00023136"/>
    </source>
</evidence>
<organism evidence="8 9">
    <name type="scientific">Candidatus Falkowbacteria bacterium RIFOXYA2_FULL_47_19</name>
    <dbReference type="NCBI Taxonomy" id="1797994"/>
    <lineage>
        <taxon>Bacteria</taxon>
        <taxon>Candidatus Falkowiibacteriota</taxon>
    </lineage>
</organism>
<feature type="transmembrane region" description="Helical" evidence="6">
    <location>
        <begin position="343"/>
        <end position="362"/>
    </location>
</feature>
<comment type="caution">
    <text evidence="8">The sequence shown here is derived from an EMBL/GenBank/DDBJ whole genome shotgun (WGS) entry which is preliminary data.</text>
</comment>
<keyword evidence="5" id="KW-0802">TPR repeat</keyword>
<keyword evidence="3 6" id="KW-1133">Transmembrane helix</keyword>
<dbReference type="EMBL" id="MFGB01000018">
    <property type="protein sequence ID" value="OGF25991.1"/>
    <property type="molecule type" value="Genomic_DNA"/>
</dbReference>
<sequence>MTQRTYLNILKFGVYLSLITVFFVFRGLLFPFITSKQISFNILIEIMTIFWIAFIIKYPEYRPKKQWITVGLVAFLAIITLSAITGLDFNLSFWGDVERMLGVFHVLHFLALYLIIITVFREWKDWKMLFIFSVAVALMETNTISKKQGMTYGTIGNTAYVSGYLIFNMYFCLLLLWKERNKYLRWLWLLPLPFFFRGFTIADTSGAYVGLGFSIIFAFFLYGILHHNKKIKAATLTVCILSSVFVAYFFIIQRDSFLTRRSPVFNRIVTDVNLQKNTFQTRLISWRTALKDFPNHPFLGTGFGNFAITFDKHFDPHFYDYTRGETYFDRAHNNVIDIGSTSGLLGLLAYLSIFGAVGFYMIRDRFKAKRLDTHEFVILASLLTAYFVQNLAVFDSLVTYVGLMITLGYIVWLVREREDDSEIDDPVYSRLSAGDYYVLAGLVILGAIIASQDKVSSLAADNMRTLWLFIGVMLVYAIGAAISGKEGRTGDRELDNKEIFAIAGAGFLLLTVIFQFNIKPLKMLLATIDGQRYASQGQYVQTIEAYRRALSYNTVLDRDSRTSFVRIFIGQPEIFRQMGQAEGEEALDFIIAQAEANVKYNPGDSLNQMVLAQILNTAAMYYSDNQDKYAHYADRALAAIDRSIEATPGRTPVYFQKAQFLISRGNKEGALQTLQYAATLNENDYEPYCHLGRTYMYFKEEAEGFKYIDQCIDKKGANMLQPASLVKAFLAHYAEQEDWPRIIKLYEALTGLEPKNTRNWIELAKLYAQTGEKEKAREAVEKVVEIDPASEQYAHDFIDELEKSGN</sequence>
<feature type="transmembrane region" description="Helical" evidence="6">
    <location>
        <begin position="434"/>
        <end position="452"/>
    </location>
</feature>
<dbReference type="Proteomes" id="UP000178367">
    <property type="component" value="Unassembled WGS sequence"/>
</dbReference>
<dbReference type="SUPFAM" id="SSF48452">
    <property type="entry name" value="TPR-like"/>
    <property type="match status" value="1"/>
</dbReference>
<feature type="transmembrane region" description="Helical" evidence="6">
    <location>
        <begin position="68"/>
        <end position="87"/>
    </location>
</feature>
<dbReference type="Gene3D" id="1.25.40.10">
    <property type="entry name" value="Tetratricopeptide repeat domain"/>
    <property type="match status" value="2"/>
</dbReference>
<feature type="transmembrane region" description="Helical" evidence="6">
    <location>
        <begin position="374"/>
        <end position="391"/>
    </location>
</feature>
<evidence type="ECO:0000256" key="3">
    <source>
        <dbReference type="ARBA" id="ARBA00022989"/>
    </source>
</evidence>
<feature type="transmembrane region" description="Helical" evidence="6">
    <location>
        <begin position="38"/>
        <end position="56"/>
    </location>
</feature>
<evidence type="ECO:0000256" key="1">
    <source>
        <dbReference type="ARBA" id="ARBA00004141"/>
    </source>
</evidence>
<feature type="transmembrane region" description="Helical" evidence="6">
    <location>
        <begin position="99"/>
        <end position="120"/>
    </location>
</feature>
<keyword evidence="2 6" id="KW-0812">Transmembrane</keyword>
<dbReference type="GO" id="GO:0016020">
    <property type="term" value="C:membrane"/>
    <property type="evidence" value="ECO:0007669"/>
    <property type="project" value="UniProtKB-SubCell"/>
</dbReference>
<feature type="repeat" description="TPR" evidence="5">
    <location>
        <begin position="757"/>
        <end position="790"/>
    </location>
</feature>
<feature type="domain" description="O-antigen ligase-related" evidence="7">
    <location>
        <begin position="202"/>
        <end position="351"/>
    </location>
</feature>
<protein>
    <recommendedName>
        <fullName evidence="7">O-antigen ligase-related domain-containing protein</fullName>
    </recommendedName>
</protein>
<dbReference type="AlphaFoldDB" id="A0A1F5SI84"/>
<evidence type="ECO:0000256" key="2">
    <source>
        <dbReference type="ARBA" id="ARBA00022692"/>
    </source>
</evidence>
<proteinExistence type="predicted"/>
<evidence type="ECO:0000256" key="6">
    <source>
        <dbReference type="SAM" id="Phobius"/>
    </source>
</evidence>
<feature type="transmembrane region" description="Helical" evidence="6">
    <location>
        <begin position="233"/>
        <end position="252"/>
    </location>
</feature>
<dbReference type="SMART" id="SM00028">
    <property type="entry name" value="TPR"/>
    <property type="match status" value="3"/>
</dbReference>
<dbReference type="InterPro" id="IPR011990">
    <property type="entry name" value="TPR-like_helical_dom_sf"/>
</dbReference>
<reference evidence="8 9" key="1">
    <citation type="journal article" date="2016" name="Nat. Commun.">
        <title>Thousands of microbial genomes shed light on interconnected biogeochemical processes in an aquifer system.</title>
        <authorList>
            <person name="Anantharaman K."/>
            <person name="Brown C.T."/>
            <person name="Hug L.A."/>
            <person name="Sharon I."/>
            <person name="Castelle C.J."/>
            <person name="Probst A.J."/>
            <person name="Thomas B.C."/>
            <person name="Singh A."/>
            <person name="Wilkins M.J."/>
            <person name="Karaoz U."/>
            <person name="Brodie E.L."/>
            <person name="Williams K.H."/>
            <person name="Hubbard S.S."/>
            <person name="Banfield J.F."/>
        </authorList>
    </citation>
    <scope>NUCLEOTIDE SEQUENCE [LARGE SCALE GENOMIC DNA]</scope>
</reference>
<dbReference type="Pfam" id="PF04932">
    <property type="entry name" value="Wzy_C"/>
    <property type="match status" value="1"/>
</dbReference>
<feature type="transmembrane region" description="Helical" evidence="6">
    <location>
        <begin position="157"/>
        <end position="176"/>
    </location>
</feature>
<accession>A0A1F5SI84</accession>
<dbReference type="Pfam" id="PF14559">
    <property type="entry name" value="TPR_19"/>
    <property type="match status" value="1"/>
</dbReference>
<evidence type="ECO:0000259" key="7">
    <source>
        <dbReference type="Pfam" id="PF04932"/>
    </source>
</evidence>
<name>A0A1F5SI84_9BACT</name>
<dbReference type="PANTHER" id="PTHR37422:SF13">
    <property type="entry name" value="LIPOPOLYSACCHARIDE BIOSYNTHESIS PROTEIN PA4999-RELATED"/>
    <property type="match status" value="1"/>
</dbReference>
<gene>
    <name evidence="8" type="ORF">A2227_05830</name>
</gene>
<dbReference type="PANTHER" id="PTHR37422">
    <property type="entry name" value="TEICHURONIC ACID BIOSYNTHESIS PROTEIN TUAE"/>
    <property type="match status" value="1"/>
</dbReference>
<feature type="transmembrane region" description="Helical" evidence="6">
    <location>
        <begin position="499"/>
        <end position="518"/>
    </location>
</feature>
<feature type="transmembrane region" description="Helical" evidence="6">
    <location>
        <begin position="12"/>
        <end position="32"/>
    </location>
</feature>
<comment type="subcellular location">
    <subcellularLocation>
        <location evidence="1">Membrane</location>
        <topology evidence="1">Multi-pass membrane protein</topology>
    </subcellularLocation>
</comment>